<feature type="compositionally biased region" description="Basic and acidic residues" evidence="5">
    <location>
        <begin position="7"/>
        <end position="18"/>
    </location>
</feature>
<dbReference type="eggNOG" id="COG2020">
    <property type="taxonomic scope" value="Bacteria"/>
</dbReference>
<dbReference type="GO" id="GO:0012505">
    <property type="term" value="C:endomembrane system"/>
    <property type="evidence" value="ECO:0007669"/>
    <property type="project" value="UniProtKB-SubCell"/>
</dbReference>
<accession>Q89N49</accession>
<keyword evidence="8" id="KW-1185">Reference proteome</keyword>
<dbReference type="InParanoid" id="Q89N49"/>
<evidence type="ECO:0000256" key="5">
    <source>
        <dbReference type="SAM" id="MobiDB-lite"/>
    </source>
</evidence>
<keyword evidence="4 6" id="KW-0472">Membrane</keyword>
<sequence>MADDGNEETRSGAGRAEDSEPSTGKAETMGLVLNLIVQTIVWFGFMGAIIFGAAGTTDYTGGWLYLGVMVLSSVVFGTIMARVDPSLLRERLKPPLQKDQPLADKLILIPILLLIFGGMGFMVADAARWRWSAMPSSVQWAGCGLLLAAMLFIYWIMRTNSFAAPVVKLQKDRGQAVITTGPYAIVRHPMYFGTLFYVAGTSLVLGSWWGLATVPILALLFGIRIGIEEQTLRAGLEGYDDYARRVRRRLIPFIW</sequence>
<dbReference type="Proteomes" id="UP000002526">
    <property type="component" value="Chromosome"/>
</dbReference>
<gene>
    <name evidence="7" type="ordered locus">bll3993</name>
</gene>
<organism evidence="7 8">
    <name type="scientific">Bradyrhizobium diazoefficiens (strain JCM 10833 / BCRC 13528 / IAM 13628 / NBRC 14792 / USDA 110)</name>
    <dbReference type="NCBI Taxonomy" id="224911"/>
    <lineage>
        <taxon>Bacteria</taxon>
        <taxon>Pseudomonadati</taxon>
        <taxon>Pseudomonadota</taxon>
        <taxon>Alphaproteobacteria</taxon>
        <taxon>Hyphomicrobiales</taxon>
        <taxon>Nitrobacteraceae</taxon>
        <taxon>Bradyrhizobium</taxon>
    </lineage>
</organism>
<keyword evidence="3 6" id="KW-1133">Transmembrane helix</keyword>
<feature type="transmembrane region" description="Helical" evidence="6">
    <location>
        <begin position="63"/>
        <end position="83"/>
    </location>
</feature>
<evidence type="ECO:0000313" key="8">
    <source>
        <dbReference type="Proteomes" id="UP000002526"/>
    </source>
</evidence>
<evidence type="ECO:0000256" key="4">
    <source>
        <dbReference type="ARBA" id="ARBA00023136"/>
    </source>
</evidence>
<dbReference type="InterPro" id="IPR007318">
    <property type="entry name" value="Phopholipid_MeTrfase"/>
</dbReference>
<proteinExistence type="predicted"/>
<evidence type="ECO:0000256" key="3">
    <source>
        <dbReference type="ARBA" id="ARBA00022989"/>
    </source>
</evidence>
<feature type="transmembrane region" description="Helical" evidence="6">
    <location>
        <begin position="195"/>
        <end position="223"/>
    </location>
</feature>
<name>Q89N49_BRADU</name>
<evidence type="ECO:0000256" key="2">
    <source>
        <dbReference type="ARBA" id="ARBA00022692"/>
    </source>
</evidence>
<dbReference type="PANTHER" id="PTHR43847">
    <property type="entry name" value="BLL3993 PROTEIN"/>
    <property type="match status" value="1"/>
</dbReference>
<dbReference type="AlphaFoldDB" id="Q89N49"/>
<evidence type="ECO:0000256" key="6">
    <source>
        <dbReference type="SAM" id="Phobius"/>
    </source>
</evidence>
<dbReference type="PANTHER" id="PTHR43847:SF1">
    <property type="entry name" value="BLL3993 PROTEIN"/>
    <property type="match status" value="1"/>
</dbReference>
<dbReference type="EnsemblBacteria" id="BAC49258">
    <property type="protein sequence ID" value="BAC49258"/>
    <property type="gene ID" value="BAC49258"/>
</dbReference>
<dbReference type="PATRIC" id="fig|224911.5.peg.4000"/>
<dbReference type="InterPro" id="IPR052527">
    <property type="entry name" value="Metal_cation-efflux_comp"/>
</dbReference>
<protein>
    <submittedName>
        <fullName evidence="7">Bll3993 protein</fullName>
    </submittedName>
</protein>
<evidence type="ECO:0000256" key="1">
    <source>
        <dbReference type="ARBA" id="ARBA00004127"/>
    </source>
</evidence>
<dbReference type="STRING" id="224911.AAV28_16985"/>
<comment type="subcellular location">
    <subcellularLocation>
        <location evidence="1">Endomembrane system</location>
        <topology evidence="1">Multi-pass membrane protein</topology>
    </subcellularLocation>
</comment>
<feature type="transmembrane region" description="Helical" evidence="6">
    <location>
        <begin position="138"/>
        <end position="157"/>
    </location>
</feature>
<reference evidence="8" key="1">
    <citation type="journal article" date="2002" name="DNA Res.">
        <title>Complete genomic sequence of nitrogen-fixing symbiotic bacterium Bradyrhizobium japonicum USDA110.</title>
        <authorList>
            <person name="Kaneko T."/>
            <person name="Nakamura Y."/>
            <person name="Sato S."/>
            <person name="Minamisawa K."/>
            <person name="Uchiumi T."/>
            <person name="Sasamoto S."/>
            <person name="Watanabe A."/>
            <person name="Idesawa K."/>
            <person name="Iriguchi M."/>
            <person name="Kawashima K."/>
            <person name="Kohara M."/>
            <person name="Matsumoto M."/>
            <person name="Shimpo S."/>
            <person name="Tsuruoka H."/>
            <person name="Wada T."/>
            <person name="Yamada M."/>
            <person name="Tabata S."/>
        </authorList>
    </citation>
    <scope>NUCLEOTIDE SEQUENCE [LARGE SCALE GENOMIC DNA]</scope>
    <source>
        <strain evidence="8">JCM 10833 / BCRC 13528 / IAM 13628 / NBRC 14792 / USDA 110</strain>
    </source>
</reference>
<dbReference type="PhylomeDB" id="Q89N49"/>
<dbReference type="OrthoDB" id="7203053at2"/>
<feature type="transmembrane region" description="Helical" evidence="6">
    <location>
        <begin position="106"/>
        <end position="126"/>
    </location>
</feature>
<evidence type="ECO:0000313" key="7">
    <source>
        <dbReference type="EMBL" id="BAC49258.1"/>
    </source>
</evidence>
<feature type="region of interest" description="Disordered" evidence="5">
    <location>
        <begin position="1"/>
        <end position="24"/>
    </location>
</feature>
<dbReference type="Gene3D" id="1.20.120.1630">
    <property type="match status" value="1"/>
</dbReference>
<dbReference type="KEGG" id="bja:bll3993"/>
<dbReference type="Pfam" id="PF04191">
    <property type="entry name" value="PEMT"/>
    <property type="match status" value="1"/>
</dbReference>
<keyword evidence="2 6" id="KW-0812">Transmembrane</keyword>
<feature type="transmembrane region" description="Helical" evidence="6">
    <location>
        <begin position="31"/>
        <end position="51"/>
    </location>
</feature>
<dbReference type="EMBL" id="BA000040">
    <property type="protein sequence ID" value="BAC49258.1"/>
    <property type="molecule type" value="Genomic_DNA"/>
</dbReference>
<dbReference type="HOGENOM" id="CLU_065200_1_2_5"/>